<gene>
    <name evidence="1" type="ORF">SPARVUS_LOCUS5418338</name>
</gene>
<evidence type="ECO:0000313" key="1">
    <source>
        <dbReference type="EMBL" id="CAI9561394.1"/>
    </source>
</evidence>
<evidence type="ECO:0000313" key="2">
    <source>
        <dbReference type="Proteomes" id="UP001162483"/>
    </source>
</evidence>
<proteinExistence type="predicted"/>
<name>A0ABN9CNT7_9NEOB</name>
<sequence>MRRCSAIPQSLTLSCAPAMSFLQCPRQCLPADADICLLGSVPCEHRDVRGMERWKI</sequence>
<dbReference type="PROSITE" id="PS51257">
    <property type="entry name" value="PROKAR_LIPOPROTEIN"/>
    <property type="match status" value="1"/>
</dbReference>
<dbReference type="EMBL" id="CATNWA010011236">
    <property type="protein sequence ID" value="CAI9561394.1"/>
    <property type="molecule type" value="Genomic_DNA"/>
</dbReference>
<dbReference type="Proteomes" id="UP001162483">
    <property type="component" value="Unassembled WGS sequence"/>
</dbReference>
<comment type="caution">
    <text evidence="1">The sequence shown here is derived from an EMBL/GenBank/DDBJ whole genome shotgun (WGS) entry which is preliminary data.</text>
</comment>
<organism evidence="1 2">
    <name type="scientific">Staurois parvus</name>
    <dbReference type="NCBI Taxonomy" id="386267"/>
    <lineage>
        <taxon>Eukaryota</taxon>
        <taxon>Metazoa</taxon>
        <taxon>Chordata</taxon>
        <taxon>Craniata</taxon>
        <taxon>Vertebrata</taxon>
        <taxon>Euteleostomi</taxon>
        <taxon>Amphibia</taxon>
        <taxon>Batrachia</taxon>
        <taxon>Anura</taxon>
        <taxon>Neobatrachia</taxon>
        <taxon>Ranoidea</taxon>
        <taxon>Ranidae</taxon>
        <taxon>Staurois</taxon>
    </lineage>
</organism>
<protein>
    <submittedName>
        <fullName evidence="1">Uncharacterized protein</fullName>
    </submittedName>
</protein>
<keyword evidence="2" id="KW-1185">Reference proteome</keyword>
<reference evidence="1" key="1">
    <citation type="submission" date="2023-05" db="EMBL/GenBank/DDBJ databases">
        <authorList>
            <person name="Stuckert A."/>
        </authorList>
    </citation>
    <scope>NUCLEOTIDE SEQUENCE</scope>
</reference>
<accession>A0ABN9CNT7</accession>